<evidence type="ECO:0000313" key="1">
    <source>
        <dbReference type="EMBL" id="CAG7820160.1"/>
    </source>
</evidence>
<keyword evidence="2" id="KW-1185">Reference proteome</keyword>
<organism evidence="1 2">
    <name type="scientific">Allacma fusca</name>
    <dbReference type="NCBI Taxonomy" id="39272"/>
    <lineage>
        <taxon>Eukaryota</taxon>
        <taxon>Metazoa</taxon>
        <taxon>Ecdysozoa</taxon>
        <taxon>Arthropoda</taxon>
        <taxon>Hexapoda</taxon>
        <taxon>Collembola</taxon>
        <taxon>Symphypleona</taxon>
        <taxon>Sminthuridae</taxon>
        <taxon>Allacma</taxon>
    </lineage>
</organism>
<dbReference type="AlphaFoldDB" id="A0A8J2KSQ1"/>
<proteinExistence type="predicted"/>
<feature type="non-terminal residue" evidence="1">
    <location>
        <position position="56"/>
    </location>
</feature>
<evidence type="ECO:0000313" key="2">
    <source>
        <dbReference type="Proteomes" id="UP000708208"/>
    </source>
</evidence>
<accession>A0A8J2KSQ1</accession>
<protein>
    <submittedName>
        <fullName evidence="1">Uncharacterized protein</fullName>
    </submittedName>
</protein>
<gene>
    <name evidence="1" type="ORF">AFUS01_LOCUS30565</name>
</gene>
<comment type="caution">
    <text evidence="1">The sequence shown here is derived from an EMBL/GenBank/DDBJ whole genome shotgun (WGS) entry which is preliminary data.</text>
</comment>
<reference evidence="1" key="1">
    <citation type="submission" date="2021-06" db="EMBL/GenBank/DDBJ databases">
        <authorList>
            <person name="Hodson N. C."/>
            <person name="Mongue J. A."/>
            <person name="Jaron S. K."/>
        </authorList>
    </citation>
    <scope>NUCLEOTIDE SEQUENCE</scope>
</reference>
<sequence>MEYSKQVEAAIEKIAVFAIKSKALAPKSIMYNVERTRLMETALGLQLVAMNMDARL</sequence>
<dbReference type="EMBL" id="CAJVCH010471195">
    <property type="protein sequence ID" value="CAG7820160.1"/>
    <property type="molecule type" value="Genomic_DNA"/>
</dbReference>
<dbReference type="Proteomes" id="UP000708208">
    <property type="component" value="Unassembled WGS sequence"/>
</dbReference>
<name>A0A8J2KSQ1_9HEXA</name>